<dbReference type="Gene3D" id="1.25.40.10">
    <property type="entry name" value="Tetratricopeptide repeat domain"/>
    <property type="match status" value="1"/>
</dbReference>
<dbReference type="SUPFAM" id="SSF54695">
    <property type="entry name" value="POZ domain"/>
    <property type="match status" value="1"/>
</dbReference>
<dbReference type="EMBL" id="CCEJ010000001">
    <property type="protein sequence ID" value="CDR33110.1"/>
    <property type="molecule type" value="Genomic_DNA"/>
</dbReference>
<protein>
    <recommendedName>
        <fullName evidence="2">BTB domain-containing protein</fullName>
    </recommendedName>
</protein>
<dbReference type="CDD" id="cd01165">
    <property type="entry name" value="BTB_POZ"/>
    <property type="match status" value="1"/>
</dbReference>
<gene>
    <name evidence="3" type="ORF">CSEC_0271</name>
</gene>
<reference evidence="3" key="1">
    <citation type="submission" date="2013-12" db="EMBL/GenBank/DDBJ databases">
        <authorList>
            <person name="Linke B."/>
        </authorList>
    </citation>
    <scope>NUCLEOTIDE SEQUENCE [LARGE SCALE GENOMIC DNA]</scope>
    <source>
        <strain evidence="3">CRIB-18</strain>
    </source>
</reference>
<evidence type="ECO:0000256" key="1">
    <source>
        <dbReference type="SAM" id="MobiDB-lite"/>
    </source>
</evidence>
<organism evidence="3 4">
    <name type="scientific">Candidatus Criblamydia sequanensis CRIB-18</name>
    <dbReference type="NCBI Taxonomy" id="1437425"/>
    <lineage>
        <taxon>Bacteria</taxon>
        <taxon>Pseudomonadati</taxon>
        <taxon>Chlamydiota</taxon>
        <taxon>Chlamydiia</taxon>
        <taxon>Parachlamydiales</taxon>
        <taxon>Candidatus Criblamydiaceae</taxon>
        <taxon>Candidatus Criblamydia</taxon>
    </lineage>
</organism>
<dbReference type="InterPro" id="IPR000210">
    <property type="entry name" value="BTB/POZ_dom"/>
</dbReference>
<feature type="domain" description="BTB" evidence="2">
    <location>
        <begin position="348"/>
        <end position="411"/>
    </location>
</feature>
<feature type="compositionally biased region" description="Basic and acidic residues" evidence="1">
    <location>
        <begin position="278"/>
        <end position="297"/>
    </location>
</feature>
<proteinExistence type="predicted"/>
<feature type="compositionally biased region" description="Basic and acidic residues" evidence="1">
    <location>
        <begin position="338"/>
        <end position="361"/>
    </location>
</feature>
<evidence type="ECO:0000313" key="4">
    <source>
        <dbReference type="Proteomes" id="UP000031552"/>
    </source>
</evidence>
<dbReference type="PROSITE" id="PS50097">
    <property type="entry name" value="BTB"/>
    <property type="match status" value="1"/>
</dbReference>
<sequence length="1084" mass="123156">MTFFTLAQRISNGDTAPLESYLKSGYDSGIRAYLHTTLSNRNISMVVPDTAPGKKEWFRLEYPALIPGTNPTTNLLSAFKMQLHDRAFVAKFIENLSECQTIADLILATNGDLKNVAIFKASLQIISDRISILDLENQSPVTHESKLEIKKRTSHVIQITTKVINLCNEFFALKRGVPLSIAPFLSLETSGLGMPVAPCSHFTDETLLNWALSLSSEQKEKVVFFDFNQYPELTGEIPFKLKQIFPNLSFSCFGTLPDSMCDVTLFGDSAPENLEGEEIQRSEGEEIEKEGKGKEKEVWDEETGKYYFPGGNKRKGSPVLNPGSPKRVKLSPINQDLEIGKDKEKVESEESSKVNDKDKPEGIKTNKKILASSSEFFNQLFYGGFDEENKQEILLREVKPHILKMCIDAFYLRTDLKTASLEDLFEVYKTAFYLGLKTPKAIAEAQIISLLETSSEQLFLEKEIGKEKETDGISEEKRAMAVETSFQKMGQYYVDVSHIFLLEPTSLLKKRMVRFLQKELLSLNPSSYKNLFVRFLEANLPLVEVIEALQENVEVLKTQNEESKDLDKLYDSLWQASLECRGQSFKEIIHLCRKYWELSSSLDKSLKQHIRCANACLKMNSSIEVKKVLLASLLKAAQVGDDTCERARREPLMCRGTKTANGLKNKFFNAFSKLMKSIKGDSFEISEVDANEHELFSLELMKLSSMATDSDELKIRFRSASIAAKVSLNNHNAYKAAQIFANPRWERTKKDHYNYRPIAEPMNAIRHLKFLCPEVANSDNLEDFLSLGLTSNNPVVLSLCSVLHYYAYHQDWNRIFETAGLAIQYDPMNELALSLYGASLIHLAKVKPEESEALLNLAKQHLDKSLTINPKNTIALTYLANWHLERQEKSEAIAIFKKIKNAEHTIDNFHLIKHMLLGSPEEREEGGKILLRTLKNQSQKLMDINWFHLFALYAIQKNDAKLLDTVKTFFEDCFLEGAYNKETLHMIARICKVAGPIEKEKKEKIKDKIGSTISASKALKGTKRLIRPSKHLSYYVNSSLFPILDLSHTGQGPMDLSQFDLEEYLKSIDDDDKVVDREDQDSKE</sequence>
<name>A0A090CZY7_9BACT</name>
<dbReference type="Proteomes" id="UP000031552">
    <property type="component" value="Unassembled WGS sequence"/>
</dbReference>
<comment type="caution">
    <text evidence="3">The sequence shown here is derived from an EMBL/GenBank/DDBJ whole genome shotgun (WGS) entry which is preliminary data.</text>
</comment>
<feature type="region of interest" description="Disordered" evidence="1">
    <location>
        <begin position="272"/>
        <end position="361"/>
    </location>
</feature>
<dbReference type="InterPro" id="IPR011990">
    <property type="entry name" value="TPR-like_helical_dom_sf"/>
</dbReference>
<keyword evidence="4" id="KW-1185">Reference proteome</keyword>
<dbReference type="Gene3D" id="3.30.710.10">
    <property type="entry name" value="Potassium Channel Kv1.1, Chain A"/>
    <property type="match status" value="1"/>
</dbReference>
<dbReference type="RefSeq" id="WP_041016600.1">
    <property type="nucleotide sequence ID" value="NZ_CCEJ010000001.1"/>
</dbReference>
<reference evidence="3" key="2">
    <citation type="submission" date="2014-09" db="EMBL/GenBank/DDBJ databases">
        <title>Criblamydia sequanensis harbors a mega-plasmid encoding arsenite resistance.</title>
        <authorList>
            <person name="Bertelli C."/>
            <person name="Goesmann A."/>
            <person name="Greub G."/>
        </authorList>
    </citation>
    <scope>NUCLEOTIDE SEQUENCE [LARGE SCALE GENOMIC DNA]</scope>
    <source>
        <strain evidence="3">CRIB-18</strain>
    </source>
</reference>
<dbReference type="Pfam" id="PF00651">
    <property type="entry name" value="BTB"/>
    <property type="match status" value="1"/>
</dbReference>
<dbReference type="STRING" id="1437425.CSEC_0271"/>
<evidence type="ECO:0000259" key="2">
    <source>
        <dbReference type="PROSITE" id="PS50097"/>
    </source>
</evidence>
<dbReference type="InterPro" id="IPR011333">
    <property type="entry name" value="SKP1/BTB/POZ_sf"/>
</dbReference>
<dbReference type="AlphaFoldDB" id="A0A090CZY7"/>
<evidence type="ECO:0000313" key="3">
    <source>
        <dbReference type="EMBL" id="CDR33110.1"/>
    </source>
</evidence>
<accession>A0A090CZY7</accession>
<dbReference type="SUPFAM" id="SSF48452">
    <property type="entry name" value="TPR-like"/>
    <property type="match status" value="1"/>
</dbReference>